<dbReference type="Proteomes" id="UP001211907">
    <property type="component" value="Unassembled WGS sequence"/>
</dbReference>
<keyword evidence="9 12" id="KW-0472">Membrane</keyword>
<comment type="subunit">
    <text evidence="3 12">Oligomeric complex that consists of at least the alpha, beta, beta', gamma, delta, epsilon and zeta subunits.</text>
</comment>
<dbReference type="CDD" id="cd14829">
    <property type="entry name" value="Zeta-COP"/>
    <property type="match status" value="1"/>
</dbReference>
<dbReference type="EMBL" id="JADGJH010000282">
    <property type="protein sequence ID" value="KAJ3131710.1"/>
    <property type="molecule type" value="Genomic_DNA"/>
</dbReference>
<dbReference type="FunFam" id="3.30.450.60:FF:000013">
    <property type="entry name" value="Coatomer subunit zeta"/>
    <property type="match status" value="1"/>
</dbReference>
<dbReference type="SUPFAM" id="SSF64356">
    <property type="entry name" value="SNARE-like"/>
    <property type="match status" value="1"/>
</dbReference>
<proteinExistence type="inferred from homology"/>
<dbReference type="GO" id="GO:0000139">
    <property type="term" value="C:Golgi membrane"/>
    <property type="evidence" value="ECO:0007669"/>
    <property type="project" value="UniProtKB-SubCell"/>
</dbReference>
<evidence type="ECO:0000256" key="4">
    <source>
        <dbReference type="ARBA" id="ARBA00022448"/>
    </source>
</evidence>
<evidence type="ECO:0000256" key="6">
    <source>
        <dbReference type="ARBA" id="ARBA00022892"/>
    </source>
</evidence>
<dbReference type="PANTHER" id="PTHR11043:SF0">
    <property type="entry name" value="COATOMER SUBUNIT ZETA"/>
    <property type="match status" value="1"/>
</dbReference>
<name>A0AAD5TBC2_9FUNG</name>
<evidence type="ECO:0000313" key="15">
    <source>
        <dbReference type="Proteomes" id="UP001211907"/>
    </source>
</evidence>
<dbReference type="GO" id="GO:0006890">
    <property type="term" value="P:retrograde vesicle-mediated transport, Golgi to endoplasmic reticulum"/>
    <property type="evidence" value="ECO:0007669"/>
    <property type="project" value="UniProtKB-UniRule"/>
</dbReference>
<accession>A0AAD5TBC2</accession>
<evidence type="ECO:0000256" key="8">
    <source>
        <dbReference type="ARBA" id="ARBA00023034"/>
    </source>
</evidence>
<dbReference type="GO" id="GO:0006891">
    <property type="term" value="P:intra-Golgi vesicle-mediated transport"/>
    <property type="evidence" value="ECO:0007669"/>
    <property type="project" value="TreeGrafter"/>
</dbReference>
<dbReference type="PANTHER" id="PTHR11043">
    <property type="entry name" value="ZETA-COAT PROTEIN"/>
    <property type="match status" value="1"/>
</dbReference>
<comment type="subcellular location">
    <subcellularLocation>
        <location evidence="12">Cytoplasm</location>
    </subcellularLocation>
    <subcellularLocation>
        <location evidence="1 12">Golgi apparatus membrane</location>
        <topology evidence="1 12">Peripheral membrane protein</topology>
        <orientation evidence="1 12">Cytoplasmic side</orientation>
    </subcellularLocation>
    <subcellularLocation>
        <location evidence="12">Cytoplasmic vesicle</location>
        <location evidence="12">COPI-coated vesicle membrane</location>
        <topology evidence="12">Peripheral membrane protein</topology>
        <orientation evidence="12">Cytoplasmic side</orientation>
    </subcellularLocation>
</comment>
<dbReference type="GO" id="GO:0006886">
    <property type="term" value="P:intracellular protein transport"/>
    <property type="evidence" value="ECO:0007669"/>
    <property type="project" value="TreeGrafter"/>
</dbReference>
<evidence type="ECO:0000256" key="11">
    <source>
        <dbReference type="ARBA" id="ARBA00045555"/>
    </source>
</evidence>
<reference evidence="14" key="1">
    <citation type="submission" date="2020-05" db="EMBL/GenBank/DDBJ databases">
        <title>Phylogenomic resolution of chytrid fungi.</title>
        <authorList>
            <person name="Stajich J.E."/>
            <person name="Amses K."/>
            <person name="Simmons R."/>
            <person name="Seto K."/>
            <person name="Myers J."/>
            <person name="Bonds A."/>
            <person name="Quandt C.A."/>
            <person name="Barry K."/>
            <person name="Liu P."/>
            <person name="Grigoriev I."/>
            <person name="Longcore J.E."/>
            <person name="James T.Y."/>
        </authorList>
    </citation>
    <scope>NUCLEOTIDE SEQUENCE</scope>
    <source>
        <strain evidence="14">JEL0513</strain>
    </source>
</reference>
<gene>
    <name evidence="14" type="primary">COPZ1</name>
    <name evidence="14" type="ORF">HK100_006078</name>
</gene>
<evidence type="ECO:0000259" key="13">
    <source>
        <dbReference type="Pfam" id="PF01217"/>
    </source>
</evidence>
<evidence type="ECO:0000256" key="10">
    <source>
        <dbReference type="ARBA" id="ARBA00023329"/>
    </source>
</evidence>
<comment type="caution">
    <text evidence="14">The sequence shown here is derived from an EMBL/GenBank/DDBJ whole genome shotgun (WGS) entry which is preliminary data.</text>
</comment>
<evidence type="ECO:0000256" key="2">
    <source>
        <dbReference type="ARBA" id="ARBA00006972"/>
    </source>
</evidence>
<comment type="function">
    <text evidence="11">The coatomer is a cytosolic protein complex that binds to dilysine motifs and reversibly associates with Golgi non-clathrin-coated vesicles, which further mediate biosynthetic protein transport from the ER, via the Golgi up to the trans Golgi network. Coatomer complex is required for budding from Golgi membranes, and is essential for the retrograde Golgi-to-ER transport of dilysine-tagged proteins. The zeta subunit may be involved in regulating the coat assembly and, hence, the rate of biosynthetic protein transport due to its association-dissociation properties with the coatomer complex.</text>
</comment>
<dbReference type="GO" id="GO:0030126">
    <property type="term" value="C:COPI vesicle coat"/>
    <property type="evidence" value="ECO:0007669"/>
    <property type="project" value="UniProtKB-UniRule"/>
</dbReference>
<keyword evidence="7 12" id="KW-0653">Protein transport</keyword>
<evidence type="ECO:0000256" key="3">
    <source>
        <dbReference type="ARBA" id="ARBA00011775"/>
    </source>
</evidence>
<keyword evidence="6 12" id="KW-0931">ER-Golgi transport</keyword>
<evidence type="ECO:0000256" key="5">
    <source>
        <dbReference type="ARBA" id="ARBA00022490"/>
    </source>
</evidence>
<evidence type="ECO:0000256" key="7">
    <source>
        <dbReference type="ARBA" id="ARBA00022927"/>
    </source>
</evidence>
<feature type="domain" description="AP complex mu/sigma subunit" evidence="13">
    <location>
        <begin position="15"/>
        <end position="152"/>
    </location>
</feature>
<dbReference type="Pfam" id="PF01217">
    <property type="entry name" value="Clat_adaptor_s"/>
    <property type="match status" value="1"/>
</dbReference>
<keyword evidence="4 12" id="KW-0813">Transport</keyword>
<dbReference type="InterPro" id="IPR022775">
    <property type="entry name" value="AP_mu_sigma_su"/>
</dbReference>
<keyword evidence="10 12" id="KW-0968">Cytoplasmic vesicle</keyword>
<evidence type="ECO:0000256" key="9">
    <source>
        <dbReference type="ARBA" id="ARBA00023136"/>
    </source>
</evidence>
<keyword evidence="8 12" id="KW-0333">Golgi apparatus</keyword>
<dbReference type="InterPro" id="IPR039652">
    <property type="entry name" value="Coatomer_zeta"/>
</dbReference>
<protein>
    <recommendedName>
        <fullName evidence="12">Coatomer subunit zeta</fullName>
    </recommendedName>
</protein>
<dbReference type="InterPro" id="IPR011012">
    <property type="entry name" value="Longin-like_dom_sf"/>
</dbReference>
<keyword evidence="5 12" id="KW-0963">Cytoplasm</keyword>
<evidence type="ECO:0000256" key="1">
    <source>
        <dbReference type="ARBA" id="ARBA00004255"/>
    </source>
</evidence>
<dbReference type="Gene3D" id="3.30.450.60">
    <property type="match status" value="1"/>
</dbReference>
<comment type="similarity">
    <text evidence="2 12">Belongs to the adaptor complexes small subunit family.</text>
</comment>
<sequence>MSRNSAHTLALYTTKAVIVLDSEGKRLLAKYYAADYPTLKEQRVFEKALFDKTKKLNSEIVLLDNQVIVYRNSHDVFIYFVGTMDENELILMSTLQAFYEALSMLLAGQVEKRSILENADLVFLALDETIDDGIILESDSTQIAARVTKKDANDGSIPLAEQTIAQALRQAQEQITKSLLNLVDEFTRFVTDDCNFPEELLSVIFDPALEEVMGRDLWTLMEDCFRRGVGGG</sequence>
<evidence type="ECO:0000313" key="14">
    <source>
        <dbReference type="EMBL" id="KAJ3131710.1"/>
    </source>
</evidence>
<dbReference type="AlphaFoldDB" id="A0AAD5TBC2"/>
<keyword evidence="15" id="KW-1185">Reference proteome</keyword>
<evidence type="ECO:0000256" key="12">
    <source>
        <dbReference type="RuleBase" id="RU366053"/>
    </source>
</evidence>
<organism evidence="14 15">
    <name type="scientific">Physocladia obscura</name>
    <dbReference type="NCBI Taxonomy" id="109957"/>
    <lineage>
        <taxon>Eukaryota</taxon>
        <taxon>Fungi</taxon>
        <taxon>Fungi incertae sedis</taxon>
        <taxon>Chytridiomycota</taxon>
        <taxon>Chytridiomycota incertae sedis</taxon>
        <taxon>Chytridiomycetes</taxon>
        <taxon>Chytridiales</taxon>
        <taxon>Chytriomycetaceae</taxon>
        <taxon>Physocladia</taxon>
    </lineage>
</organism>